<protein>
    <recommendedName>
        <fullName evidence="7 9">Uroporphyrinogen-III synthase</fullName>
        <ecNumber evidence="3 9">4.2.1.75</ecNumber>
    </recommendedName>
</protein>
<dbReference type="Gene3D" id="3.40.50.10090">
    <property type="match status" value="2"/>
</dbReference>
<dbReference type="PANTHER" id="PTHR38042">
    <property type="entry name" value="UROPORPHYRINOGEN-III SYNTHASE, CHLOROPLASTIC"/>
    <property type="match status" value="1"/>
</dbReference>
<comment type="catalytic activity">
    <reaction evidence="8 9">
        <text>hydroxymethylbilane = uroporphyrinogen III + H2O</text>
        <dbReference type="Rhea" id="RHEA:18965"/>
        <dbReference type="ChEBI" id="CHEBI:15377"/>
        <dbReference type="ChEBI" id="CHEBI:57308"/>
        <dbReference type="ChEBI" id="CHEBI:57845"/>
        <dbReference type="EC" id="4.2.1.75"/>
    </reaction>
</comment>
<dbReference type="GO" id="GO:0006782">
    <property type="term" value="P:protoporphyrinogen IX biosynthetic process"/>
    <property type="evidence" value="ECO:0007669"/>
    <property type="project" value="UniProtKB-UniRule"/>
</dbReference>
<dbReference type="InterPro" id="IPR039793">
    <property type="entry name" value="UROS/Hem4"/>
</dbReference>
<dbReference type="RefSeq" id="WP_017842771.1">
    <property type="nucleotide sequence ID" value="NZ_CP035467.1"/>
</dbReference>
<evidence type="ECO:0000256" key="6">
    <source>
        <dbReference type="ARBA" id="ARBA00037589"/>
    </source>
</evidence>
<evidence type="ECO:0000256" key="4">
    <source>
        <dbReference type="ARBA" id="ARBA00023239"/>
    </source>
</evidence>
<gene>
    <name evidence="11" type="ORF">EQU24_15255</name>
</gene>
<dbReference type="PANTHER" id="PTHR38042:SF1">
    <property type="entry name" value="UROPORPHYRINOGEN-III SYNTHASE, CHLOROPLASTIC"/>
    <property type="match status" value="1"/>
</dbReference>
<evidence type="ECO:0000256" key="2">
    <source>
        <dbReference type="ARBA" id="ARBA00008133"/>
    </source>
</evidence>
<dbReference type="OrthoDB" id="9787650at2"/>
<dbReference type="UniPathway" id="UPA00251">
    <property type="reaction ID" value="UER00320"/>
</dbReference>
<dbReference type="EC" id="4.2.1.75" evidence="3 9"/>
<dbReference type="Proteomes" id="UP000305881">
    <property type="component" value="Chromosome"/>
</dbReference>
<dbReference type="KEGG" id="mbur:EQU24_15255"/>
<feature type="domain" description="Tetrapyrrole biosynthesis uroporphyrinogen III synthase" evidence="10">
    <location>
        <begin position="21"/>
        <end position="247"/>
    </location>
</feature>
<evidence type="ECO:0000256" key="3">
    <source>
        <dbReference type="ARBA" id="ARBA00013109"/>
    </source>
</evidence>
<evidence type="ECO:0000256" key="5">
    <source>
        <dbReference type="ARBA" id="ARBA00023244"/>
    </source>
</evidence>
<dbReference type="InterPro" id="IPR003754">
    <property type="entry name" value="4pyrrol_synth_uPrphyn_synth"/>
</dbReference>
<dbReference type="CDD" id="cd06578">
    <property type="entry name" value="HemD"/>
    <property type="match status" value="1"/>
</dbReference>
<dbReference type="GO" id="GO:0004852">
    <property type="term" value="F:uroporphyrinogen-III synthase activity"/>
    <property type="evidence" value="ECO:0007669"/>
    <property type="project" value="UniProtKB-UniRule"/>
</dbReference>
<dbReference type="SUPFAM" id="SSF69618">
    <property type="entry name" value="HemD-like"/>
    <property type="match status" value="1"/>
</dbReference>
<comment type="function">
    <text evidence="6 9">Catalyzes cyclization of the linear tetrapyrrole, hydroxymethylbilane, to the macrocyclic uroporphyrinogen III.</text>
</comment>
<dbReference type="GO" id="GO:0006780">
    <property type="term" value="P:uroporphyrinogen III biosynthetic process"/>
    <property type="evidence" value="ECO:0007669"/>
    <property type="project" value="UniProtKB-UniRule"/>
</dbReference>
<keyword evidence="5 9" id="KW-0627">Porphyrin biosynthesis</keyword>
<evidence type="ECO:0000259" key="10">
    <source>
        <dbReference type="Pfam" id="PF02602"/>
    </source>
</evidence>
<reference evidence="12" key="1">
    <citation type="journal article" date="2019" name="J. Bacteriol.">
        <title>A Mutagenic Screen Identifies a TonB-Dependent Receptor Required for the Lanthanide Metal Switch in the Type I Methanotroph 'Methylotuvimicrobium buryatense' 5GB1C.</title>
        <authorList>
            <person name="Groom J.D."/>
            <person name="Ford S.M."/>
            <person name="Pesesky M.W."/>
            <person name="Lidstrom M.E."/>
        </authorList>
    </citation>
    <scope>NUCLEOTIDE SEQUENCE [LARGE SCALE GENOMIC DNA]</scope>
    <source>
        <strain evidence="12">5GB1C</strain>
    </source>
</reference>
<dbReference type="STRING" id="675511.GCA_000341735_04401"/>
<evidence type="ECO:0000256" key="7">
    <source>
        <dbReference type="ARBA" id="ARBA00040167"/>
    </source>
</evidence>
<dbReference type="InterPro" id="IPR036108">
    <property type="entry name" value="4pyrrol_syn_uPrphyn_synt_sf"/>
</dbReference>
<proteinExistence type="inferred from homology"/>
<keyword evidence="12" id="KW-1185">Reference proteome</keyword>
<evidence type="ECO:0000313" key="11">
    <source>
        <dbReference type="EMBL" id="QCW83449.1"/>
    </source>
</evidence>
<keyword evidence="4 9" id="KW-0456">Lyase</keyword>
<comment type="pathway">
    <text evidence="1 9">Porphyrin-containing compound metabolism; protoporphyrin-IX biosynthesis; coproporphyrinogen-III from 5-aminolevulinate: step 3/4.</text>
</comment>
<dbReference type="AlphaFoldDB" id="A0A4P9UPU5"/>
<comment type="similarity">
    <text evidence="2 9">Belongs to the uroporphyrinogen-III synthase family.</text>
</comment>
<dbReference type="EMBL" id="CP035467">
    <property type="protein sequence ID" value="QCW83449.1"/>
    <property type="molecule type" value="Genomic_DNA"/>
</dbReference>
<evidence type="ECO:0000256" key="9">
    <source>
        <dbReference type="RuleBase" id="RU366031"/>
    </source>
</evidence>
<name>A0A4P9UPU5_METBY</name>
<accession>A0A4P9UPU5</accession>
<organism evidence="11 12">
    <name type="scientific">Methylotuvimicrobium buryatense</name>
    <name type="common">Methylomicrobium buryatense</name>
    <dbReference type="NCBI Taxonomy" id="95641"/>
    <lineage>
        <taxon>Bacteria</taxon>
        <taxon>Pseudomonadati</taxon>
        <taxon>Pseudomonadota</taxon>
        <taxon>Gammaproteobacteria</taxon>
        <taxon>Methylococcales</taxon>
        <taxon>Methylococcaceae</taxon>
        <taxon>Methylotuvimicrobium</taxon>
    </lineage>
</organism>
<evidence type="ECO:0000313" key="12">
    <source>
        <dbReference type="Proteomes" id="UP000305881"/>
    </source>
</evidence>
<sequence>MTNAKPFSVLVTRPVHQAHNLTRLIESRGWQAVSFPVLEIAPLPRSTDQFEMLEKLQYFDCLIFVSANAVNFALQANNGKIAPFKQCKIASVGKATARALESAGLIVDWVPETGFDSESLLALPYFHGVEGSSLLIVRGKGGREKLADTLRERGATVEYWEVYQRMRPQYDVQPVVDLLKRGELSLITVSSGEALLNLVEMLGSYVKSELMSVPLVVISERMKYLAEDIGFKRIALASGPDDEAIVQKVTIVCNGE</sequence>
<evidence type="ECO:0000256" key="1">
    <source>
        <dbReference type="ARBA" id="ARBA00004772"/>
    </source>
</evidence>
<evidence type="ECO:0000256" key="8">
    <source>
        <dbReference type="ARBA" id="ARBA00048617"/>
    </source>
</evidence>
<dbReference type="Pfam" id="PF02602">
    <property type="entry name" value="HEM4"/>
    <property type="match status" value="1"/>
</dbReference>